<reference evidence="7 8" key="1">
    <citation type="journal article" date="2023" name="J. Hered.">
        <title>Chromosome-level genome of the wood stork (Mycteria americana) provides insight into avian chromosome evolution.</title>
        <authorList>
            <person name="Flamio R. Jr."/>
            <person name="Ramstad K.M."/>
        </authorList>
    </citation>
    <scope>NUCLEOTIDE SEQUENCE [LARGE SCALE GENOMIC DNA]</scope>
    <source>
        <strain evidence="7">JAX WOST 10</strain>
    </source>
</reference>
<keyword evidence="4 6" id="KW-1133">Transmembrane helix</keyword>
<evidence type="ECO:0000256" key="3">
    <source>
        <dbReference type="ARBA" id="ARBA00022692"/>
    </source>
</evidence>
<dbReference type="EMBL" id="JAUNZN010000016">
    <property type="protein sequence ID" value="KAK4811748.1"/>
    <property type="molecule type" value="Genomic_DNA"/>
</dbReference>
<evidence type="ECO:0000313" key="8">
    <source>
        <dbReference type="Proteomes" id="UP001333110"/>
    </source>
</evidence>
<protein>
    <recommendedName>
        <fullName evidence="9">Germ cell-specific gene 1-like protein</fullName>
    </recommendedName>
</protein>
<evidence type="ECO:0008006" key="9">
    <source>
        <dbReference type="Google" id="ProtNLM"/>
    </source>
</evidence>
<evidence type="ECO:0000256" key="1">
    <source>
        <dbReference type="ARBA" id="ARBA00004141"/>
    </source>
</evidence>
<keyword evidence="3 6" id="KW-0812">Transmembrane</keyword>
<keyword evidence="5 6" id="KW-0472">Membrane</keyword>
<dbReference type="InterPro" id="IPR012478">
    <property type="entry name" value="GSG-1"/>
</dbReference>
<feature type="transmembrane region" description="Helical" evidence="6">
    <location>
        <begin position="117"/>
        <end position="134"/>
    </location>
</feature>
<evidence type="ECO:0000256" key="2">
    <source>
        <dbReference type="ARBA" id="ARBA00007425"/>
    </source>
</evidence>
<feature type="transmembrane region" description="Helical" evidence="6">
    <location>
        <begin position="155"/>
        <end position="175"/>
    </location>
</feature>
<sequence length="222" mass="25523">MRKVAKPFCTGQSKGNHCIRFNSPDANNSDAVQYIWETGDDKFIDRKFHAGIWYSCEEIINEEGEKCRSFISLTPAADRGVLWLSIVAELLYIILLLTGAILMSVEMCYYSTVIDGLKINAFSAVVTVLAGTELKGQLQEVDKQECPEFTFSNVLILYFLGLLGMVAHMMYTTVFQMTVNLGPEDWRPHTWDYGWSYWYLLVYIWFFHYISVTSPYDQGTYT</sequence>
<organism evidence="7 8">
    <name type="scientific">Mycteria americana</name>
    <name type="common">Wood stork</name>
    <dbReference type="NCBI Taxonomy" id="33587"/>
    <lineage>
        <taxon>Eukaryota</taxon>
        <taxon>Metazoa</taxon>
        <taxon>Chordata</taxon>
        <taxon>Craniata</taxon>
        <taxon>Vertebrata</taxon>
        <taxon>Euteleostomi</taxon>
        <taxon>Archelosauria</taxon>
        <taxon>Archosauria</taxon>
        <taxon>Dinosauria</taxon>
        <taxon>Saurischia</taxon>
        <taxon>Theropoda</taxon>
        <taxon>Coelurosauria</taxon>
        <taxon>Aves</taxon>
        <taxon>Neognathae</taxon>
        <taxon>Neoaves</taxon>
        <taxon>Aequornithes</taxon>
        <taxon>Ciconiiformes</taxon>
        <taxon>Ciconiidae</taxon>
        <taxon>Mycteria</taxon>
    </lineage>
</organism>
<name>A0AAN7NJ10_MYCAM</name>
<feature type="transmembrane region" description="Helical" evidence="6">
    <location>
        <begin position="81"/>
        <end position="105"/>
    </location>
</feature>
<dbReference type="AlphaFoldDB" id="A0AAN7NJ10"/>
<proteinExistence type="inferred from homology"/>
<dbReference type="Gene3D" id="1.20.140.150">
    <property type="match status" value="1"/>
</dbReference>
<accession>A0AAN7NJ10</accession>
<dbReference type="Proteomes" id="UP001333110">
    <property type="component" value="Unassembled WGS sequence"/>
</dbReference>
<dbReference type="PANTHER" id="PTHR10671:SF40">
    <property type="entry name" value="GERM CELL-SPECIFIC GENE 1-LIKE PROTEIN 2"/>
    <property type="match status" value="1"/>
</dbReference>
<dbReference type="PANTHER" id="PTHR10671">
    <property type="entry name" value="EPITHELIAL MEMBRANE PROTEIN-RELATED"/>
    <property type="match status" value="1"/>
</dbReference>
<comment type="similarity">
    <text evidence="2">Belongs to the GSG1 family.</text>
</comment>
<evidence type="ECO:0000256" key="6">
    <source>
        <dbReference type="SAM" id="Phobius"/>
    </source>
</evidence>
<dbReference type="InterPro" id="IPR050579">
    <property type="entry name" value="PMP-22/EMP/MP20-like"/>
</dbReference>
<feature type="transmembrane region" description="Helical" evidence="6">
    <location>
        <begin position="195"/>
        <end position="212"/>
    </location>
</feature>
<keyword evidence="8" id="KW-1185">Reference proteome</keyword>
<dbReference type="Pfam" id="PF07803">
    <property type="entry name" value="GSG-1"/>
    <property type="match status" value="1"/>
</dbReference>
<comment type="subcellular location">
    <subcellularLocation>
        <location evidence="1">Membrane</location>
        <topology evidence="1">Multi-pass membrane protein</topology>
    </subcellularLocation>
</comment>
<gene>
    <name evidence="7" type="ORF">QYF61_005316</name>
</gene>
<evidence type="ECO:0000256" key="5">
    <source>
        <dbReference type="ARBA" id="ARBA00023136"/>
    </source>
</evidence>
<evidence type="ECO:0000313" key="7">
    <source>
        <dbReference type="EMBL" id="KAK4811748.1"/>
    </source>
</evidence>
<evidence type="ECO:0000256" key="4">
    <source>
        <dbReference type="ARBA" id="ARBA00022989"/>
    </source>
</evidence>
<dbReference type="GO" id="GO:0005886">
    <property type="term" value="C:plasma membrane"/>
    <property type="evidence" value="ECO:0007669"/>
    <property type="project" value="TreeGrafter"/>
</dbReference>
<comment type="caution">
    <text evidence="7">The sequence shown here is derived from an EMBL/GenBank/DDBJ whole genome shotgun (WGS) entry which is preliminary data.</text>
</comment>